<evidence type="ECO:0000256" key="1">
    <source>
        <dbReference type="SAM" id="Phobius"/>
    </source>
</evidence>
<dbReference type="PANTHER" id="PTHR34220">
    <property type="entry name" value="SENSOR HISTIDINE KINASE YPDA"/>
    <property type="match status" value="1"/>
</dbReference>
<dbReference type="Proteomes" id="UP000266691">
    <property type="component" value="Unassembled WGS sequence"/>
</dbReference>
<keyword evidence="1" id="KW-1133">Transmembrane helix</keyword>
<keyword evidence="1" id="KW-0812">Transmembrane</keyword>
<dbReference type="GO" id="GO:0000155">
    <property type="term" value="F:phosphorelay sensor kinase activity"/>
    <property type="evidence" value="ECO:0007669"/>
    <property type="project" value="InterPro"/>
</dbReference>
<dbReference type="AlphaFoldDB" id="A0A3A1NIB6"/>
<evidence type="ECO:0000259" key="2">
    <source>
        <dbReference type="Pfam" id="PF06580"/>
    </source>
</evidence>
<evidence type="ECO:0000313" key="5">
    <source>
        <dbReference type="Proteomes" id="UP000266691"/>
    </source>
</evidence>
<evidence type="ECO:0000313" key="4">
    <source>
        <dbReference type="EMBL" id="TXJ95860.1"/>
    </source>
</evidence>
<name>A0A3A1NIB6_9FLAO</name>
<comment type="caution">
    <text evidence="3">The sequence shown here is derived from an EMBL/GenBank/DDBJ whole genome shotgun (WGS) entry which is preliminary data.</text>
</comment>
<feature type="transmembrane region" description="Helical" evidence="1">
    <location>
        <begin position="72"/>
        <end position="92"/>
    </location>
</feature>
<dbReference type="Proteomes" id="UP000321621">
    <property type="component" value="Unassembled WGS sequence"/>
</dbReference>
<dbReference type="Gene3D" id="3.30.565.10">
    <property type="entry name" value="Histidine kinase-like ATPase, C-terminal domain"/>
    <property type="match status" value="1"/>
</dbReference>
<sequence>MEHMKNKWRKVFFHVMVWVVLFSFPYLLSYDTEQAFKHVLIFSWVPLFLYMVVFYLNYLLLADRLFFPKKIAWFVCINIAVIIVLIFFREWFTDFFFPRPMDGGDRKGPPRTMIIYVQTLSFLVPIVWAVALRAMERLIKSEVEKKEVAHQQLKSDLQHLQYQLQPHFFFNSLNNIYALVDISPEDAKDTIHSLGKLMRYLLYETHTEKVSLAKEIDFMVKYIELGKLRLTEKTKVEYHFPEVDPTVQVPPLLFISLIENAFKHGVSAQEESTINFIMELKDDKVIFKGKNTDFPKSHTDQSGSGIGLRNLKDRLDLLYPNKHYFGNEIVSGQFRIIVEIPLNT</sequence>
<dbReference type="OrthoDB" id="9809908at2"/>
<dbReference type="SUPFAM" id="SSF55874">
    <property type="entry name" value="ATPase domain of HSP90 chaperone/DNA topoisomerase II/histidine kinase"/>
    <property type="match status" value="1"/>
</dbReference>
<protein>
    <submittedName>
        <fullName evidence="3">Histidine kinase</fullName>
    </submittedName>
</protein>
<dbReference type="GO" id="GO:0016020">
    <property type="term" value="C:membrane"/>
    <property type="evidence" value="ECO:0007669"/>
    <property type="project" value="InterPro"/>
</dbReference>
<evidence type="ECO:0000313" key="6">
    <source>
        <dbReference type="Proteomes" id="UP000321621"/>
    </source>
</evidence>
<dbReference type="InterPro" id="IPR010559">
    <property type="entry name" value="Sig_transdc_His_kin_internal"/>
</dbReference>
<dbReference type="EMBL" id="QXFI01000021">
    <property type="protein sequence ID" value="RIV44949.1"/>
    <property type="molecule type" value="Genomic_DNA"/>
</dbReference>
<keyword evidence="3" id="KW-0418">Kinase</keyword>
<feature type="transmembrane region" description="Helical" evidence="1">
    <location>
        <begin position="12"/>
        <end position="29"/>
    </location>
</feature>
<feature type="transmembrane region" description="Helical" evidence="1">
    <location>
        <begin position="41"/>
        <end position="60"/>
    </location>
</feature>
<keyword evidence="6" id="KW-1185">Reference proteome</keyword>
<dbReference type="InterPro" id="IPR050640">
    <property type="entry name" value="Bact_2-comp_sensor_kinase"/>
</dbReference>
<feature type="transmembrane region" description="Helical" evidence="1">
    <location>
        <begin position="112"/>
        <end position="132"/>
    </location>
</feature>
<dbReference type="InterPro" id="IPR036890">
    <property type="entry name" value="HATPase_C_sf"/>
</dbReference>
<feature type="domain" description="Signal transduction histidine kinase internal region" evidence="2">
    <location>
        <begin position="156"/>
        <end position="233"/>
    </location>
</feature>
<dbReference type="Pfam" id="PF06580">
    <property type="entry name" value="His_kinase"/>
    <property type="match status" value="1"/>
</dbReference>
<dbReference type="EMBL" id="VNWK01000021">
    <property type="protein sequence ID" value="TXJ95860.1"/>
    <property type="molecule type" value="Genomic_DNA"/>
</dbReference>
<dbReference type="PANTHER" id="PTHR34220:SF7">
    <property type="entry name" value="SENSOR HISTIDINE KINASE YPDA"/>
    <property type="match status" value="1"/>
</dbReference>
<keyword evidence="3" id="KW-0808">Transferase</keyword>
<gene>
    <name evidence="3" type="ORF">D2V05_08295</name>
    <name evidence="4" type="ORF">FQ017_08220</name>
</gene>
<organism evidence="3 5">
    <name type="scientific">Flagellimonas pelagia</name>
    <dbReference type="NCBI Taxonomy" id="2306998"/>
    <lineage>
        <taxon>Bacteria</taxon>
        <taxon>Pseudomonadati</taxon>
        <taxon>Bacteroidota</taxon>
        <taxon>Flavobacteriia</taxon>
        <taxon>Flavobacteriales</taxon>
        <taxon>Flavobacteriaceae</taxon>
        <taxon>Flagellimonas</taxon>
    </lineage>
</organism>
<proteinExistence type="predicted"/>
<reference evidence="3 5" key="1">
    <citation type="submission" date="2018-08" db="EMBL/GenBank/DDBJ databases">
        <title>Proposal of Muricauda 72 sp.nov. and Muricauda NH166 sp.nov., isolated from seawater.</title>
        <authorList>
            <person name="Cheng H."/>
            <person name="Wu Y.-H."/>
            <person name="Guo L.-L."/>
            <person name="Xu X.-W."/>
        </authorList>
    </citation>
    <scope>NUCLEOTIDE SEQUENCE [LARGE SCALE GENOMIC DNA]</scope>
    <source>
        <strain evidence="3 5">72</strain>
    </source>
</reference>
<accession>A0A3A1NIB6</accession>
<reference evidence="4 6" key="2">
    <citation type="submission" date="2019-07" db="EMBL/GenBank/DDBJ databases">
        <title>Draft genome of two Muricauda strains isolated from deep sea.</title>
        <authorList>
            <person name="Sun C."/>
        </authorList>
    </citation>
    <scope>NUCLEOTIDE SEQUENCE [LARGE SCALE GENOMIC DNA]</scope>
    <source>
        <strain evidence="4 6">72</strain>
    </source>
</reference>
<evidence type="ECO:0000313" key="3">
    <source>
        <dbReference type="EMBL" id="RIV44949.1"/>
    </source>
</evidence>
<keyword evidence="1" id="KW-0472">Membrane</keyword>